<dbReference type="Proteomes" id="UP000507470">
    <property type="component" value="Unassembled WGS sequence"/>
</dbReference>
<organism evidence="2 3">
    <name type="scientific">Mytilus coruscus</name>
    <name type="common">Sea mussel</name>
    <dbReference type="NCBI Taxonomy" id="42192"/>
    <lineage>
        <taxon>Eukaryota</taxon>
        <taxon>Metazoa</taxon>
        <taxon>Spiralia</taxon>
        <taxon>Lophotrochozoa</taxon>
        <taxon>Mollusca</taxon>
        <taxon>Bivalvia</taxon>
        <taxon>Autobranchia</taxon>
        <taxon>Pteriomorphia</taxon>
        <taxon>Mytilida</taxon>
        <taxon>Mytiloidea</taxon>
        <taxon>Mytilidae</taxon>
        <taxon>Mytilinae</taxon>
        <taxon>Mytilus</taxon>
    </lineage>
</organism>
<feature type="compositionally biased region" description="Polar residues" evidence="1">
    <location>
        <begin position="183"/>
        <end position="201"/>
    </location>
</feature>
<gene>
    <name evidence="2" type="ORF">MCOR_13238</name>
</gene>
<evidence type="ECO:0000313" key="3">
    <source>
        <dbReference type="Proteomes" id="UP000507470"/>
    </source>
</evidence>
<proteinExistence type="predicted"/>
<feature type="region of interest" description="Disordered" evidence="1">
    <location>
        <begin position="118"/>
        <end position="234"/>
    </location>
</feature>
<name>A0A6J8AZX7_MYTCO</name>
<dbReference type="EMBL" id="CACVKT020002230">
    <property type="protein sequence ID" value="CAC5376678.1"/>
    <property type="molecule type" value="Genomic_DNA"/>
</dbReference>
<evidence type="ECO:0000256" key="1">
    <source>
        <dbReference type="SAM" id="MobiDB-lite"/>
    </source>
</evidence>
<keyword evidence="3" id="KW-1185">Reference proteome</keyword>
<evidence type="ECO:0000313" key="2">
    <source>
        <dbReference type="EMBL" id="CAC5376678.1"/>
    </source>
</evidence>
<accession>A0A6J8AZX7</accession>
<dbReference type="AlphaFoldDB" id="A0A6J8AZX7"/>
<reference evidence="2 3" key="1">
    <citation type="submission" date="2020-06" db="EMBL/GenBank/DDBJ databases">
        <authorList>
            <person name="Li R."/>
            <person name="Bekaert M."/>
        </authorList>
    </citation>
    <scope>NUCLEOTIDE SEQUENCE [LARGE SCALE GENOMIC DNA]</scope>
    <source>
        <strain evidence="3">wild</strain>
    </source>
</reference>
<sequence length="234" mass="26220">MDGYGRCDNSVIDQIGTEAFLRGCKDKDSARHVIERNPETINKALKQLKTSIANQKAIYGSKSDNCAHRQVSFADSAVSPTDKGNVCSPLENEMRNLTQIVTKLADVMLSTDQRYRGLTDQYNRGNSDQYNRGRSPDQYTRGRSPDQYTRGRSPDQYNCGRSPDRNTSKFNSYRQETPPPRQRSYSPQGQRSASPGTNSRNPGYFKQRSPSPKYRANQSVTPTTESLNSNGSGQ</sequence>
<feature type="compositionally biased region" description="Polar residues" evidence="1">
    <location>
        <begin position="216"/>
        <end position="234"/>
    </location>
</feature>
<feature type="compositionally biased region" description="Polar residues" evidence="1">
    <location>
        <begin position="120"/>
        <end position="132"/>
    </location>
</feature>
<protein>
    <submittedName>
        <fullName evidence="2">Uncharacterized protein</fullName>
    </submittedName>
</protein>